<dbReference type="SUPFAM" id="SSF55729">
    <property type="entry name" value="Acyl-CoA N-acyltransferases (Nat)"/>
    <property type="match status" value="1"/>
</dbReference>
<dbReference type="Proteomes" id="UP001321582">
    <property type="component" value="Chromosome"/>
</dbReference>
<dbReference type="KEGG" id="haby:HLVA_09720"/>
<dbReference type="InterPro" id="IPR000182">
    <property type="entry name" value="GNAT_dom"/>
</dbReference>
<gene>
    <name evidence="2" type="ORF">HLVA_09720</name>
</gene>
<organism evidence="2 3">
    <name type="scientific">Haliovirga abyssi</name>
    <dbReference type="NCBI Taxonomy" id="2996794"/>
    <lineage>
        <taxon>Bacteria</taxon>
        <taxon>Fusobacteriati</taxon>
        <taxon>Fusobacteriota</taxon>
        <taxon>Fusobacteriia</taxon>
        <taxon>Fusobacteriales</taxon>
        <taxon>Haliovirgaceae</taxon>
        <taxon>Haliovirga</taxon>
    </lineage>
</organism>
<reference evidence="2 3" key="1">
    <citation type="submission" date="2022-11" db="EMBL/GenBank/DDBJ databases">
        <title>Haliovirga abyssi gen. nov., sp. nov., a mesophilic fermentative bacterium isolated from the Iheya North hydrothermal field and the proposal of Haliovirgaceae fam. nov.</title>
        <authorList>
            <person name="Miyazaki U."/>
            <person name="Tame A."/>
            <person name="Miyazaki J."/>
            <person name="Takai K."/>
            <person name="Sawayama S."/>
            <person name="Kitajima M."/>
            <person name="Okamoto A."/>
            <person name="Nakagawa S."/>
        </authorList>
    </citation>
    <scope>NUCLEOTIDE SEQUENCE [LARGE SCALE GENOMIC DNA]</scope>
    <source>
        <strain evidence="2 3">IC12</strain>
    </source>
</reference>
<dbReference type="GO" id="GO:0016747">
    <property type="term" value="F:acyltransferase activity, transferring groups other than amino-acyl groups"/>
    <property type="evidence" value="ECO:0007669"/>
    <property type="project" value="InterPro"/>
</dbReference>
<evidence type="ECO:0000313" key="2">
    <source>
        <dbReference type="EMBL" id="BDU50403.1"/>
    </source>
</evidence>
<evidence type="ECO:0000313" key="3">
    <source>
        <dbReference type="Proteomes" id="UP001321582"/>
    </source>
</evidence>
<accession>A0AAU9D762</accession>
<name>A0AAU9D762_9FUSO</name>
<proteinExistence type="predicted"/>
<dbReference type="RefSeq" id="WP_307905335.1">
    <property type="nucleotide sequence ID" value="NZ_AP027059.1"/>
</dbReference>
<dbReference type="EMBL" id="AP027059">
    <property type="protein sequence ID" value="BDU50403.1"/>
    <property type="molecule type" value="Genomic_DNA"/>
</dbReference>
<protein>
    <submittedName>
        <fullName evidence="2">GNAT family acetyltransferase</fullName>
    </submittedName>
</protein>
<evidence type="ECO:0000259" key="1">
    <source>
        <dbReference type="PROSITE" id="PS51186"/>
    </source>
</evidence>
<dbReference type="Gene3D" id="3.40.630.30">
    <property type="match status" value="1"/>
</dbReference>
<dbReference type="CDD" id="cd04301">
    <property type="entry name" value="NAT_SF"/>
    <property type="match status" value="1"/>
</dbReference>
<sequence length="291" mass="34688">MKLELVYDYKENEILRKSFNELSQNTFGINFEEWYRKKLWNNKYECYSIKSGNKIISNASVNKYQFIINGTKKTALQIGTVMTDEEYKRKGMAKQIINFILEKFEKEYDIIYLFANNSVSEFYPKFGFKKIKQFQIYTTEKIELNTKYKFRKLDMDNLNDVAILKEIGINRIPTSSQFDIINGYEVMFWYCLNVFRGNIYYDNREKIIVIYTTDNEKLNIHDIVLTEKKNYREIIGSITTDEIKEVSFDFNIEADNIEIKEREVDEDDNILFIKGKFGEKLKVIHPITSHA</sequence>
<dbReference type="PROSITE" id="PS51186">
    <property type="entry name" value="GNAT"/>
    <property type="match status" value="1"/>
</dbReference>
<dbReference type="InterPro" id="IPR016181">
    <property type="entry name" value="Acyl_CoA_acyltransferase"/>
</dbReference>
<feature type="domain" description="N-acetyltransferase" evidence="1">
    <location>
        <begin position="4"/>
        <end position="154"/>
    </location>
</feature>
<keyword evidence="3" id="KW-1185">Reference proteome</keyword>
<dbReference type="Pfam" id="PF13527">
    <property type="entry name" value="Acetyltransf_9"/>
    <property type="match status" value="1"/>
</dbReference>
<dbReference type="AlphaFoldDB" id="A0AAU9D762"/>